<dbReference type="KEGG" id="csx:CSING_10970"/>
<evidence type="ECO:0000256" key="1">
    <source>
        <dbReference type="ARBA" id="ARBA00004141"/>
    </source>
</evidence>
<dbReference type="HOGENOM" id="CLU_101331_0_2_11"/>
<evidence type="ECO:0000256" key="5">
    <source>
        <dbReference type="SAM" id="Phobius"/>
    </source>
</evidence>
<dbReference type="GO" id="GO:0016020">
    <property type="term" value="C:membrane"/>
    <property type="evidence" value="ECO:0007669"/>
    <property type="project" value="UniProtKB-SubCell"/>
</dbReference>
<evidence type="ECO:0000256" key="3">
    <source>
        <dbReference type="ARBA" id="ARBA00022989"/>
    </source>
</evidence>
<keyword evidence="2 5" id="KW-0812">Transmembrane</keyword>
<evidence type="ECO:0000256" key="4">
    <source>
        <dbReference type="ARBA" id="ARBA00023136"/>
    </source>
</evidence>
<dbReference type="OrthoDB" id="5422529at2"/>
<dbReference type="GO" id="GO:0030416">
    <property type="term" value="P:methylamine metabolic process"/>
    <property type="evidence" value="ECO:0007669"/>
    <property type="project" value="InterPro"/>
</dbReference>
<keyword evidence="3 5" id="KW-1133">Transmembrane helix</keyword>
<feature type="transmembrane region" description="Helical" evidence="5">
    <location>
        <begin position="12"/>
        <end position="33"/>
    </location>
</feature>
<accession>A0A0B6EY17</accession>
<evidence type="ECO:0000256" key="2">
    <source>
        <dbReference type="ARBA" id="ARBA00022692"/>
    </source>
</evidence>
<gene>
    <name evidence="7" type="ORF">CSING_10970</name>
</gene>
<feature type="transmembrane region" description="Helical" evidence="5">
    <location>
        <begin position="121"/>
        <end position="142"/>
    </location>
</feature>
<dbReference type="InterPro" id="IPR009908">
    <property type="entry name" value="Methylamine_util_MauE"/>
</dbReference>
<comment type="subcellular location">
    <subcellularLocation>
        <location evidence="1">Membrane</location>
        <topology evidence="1">Multi-pass membrane protein</topology>
    </subcellularLocation>
</comment>
<evidence type="ECO:0000313" key="7">
    <source>
        <dbReference type="EMBL" id="AJI79698.1"/>
    </source>
</evidence>
<reference evidence="7 8" key="1">
    <citation type="journal article" date="2015" name="Genome Announc.">
        <title>Complete Genome Sequence and Annotation of Corynebacterium singulare DSM 44357, Isolated from a Human Semen Specimen.</title>
        <authorList>
            <person name="Merten M."/>
            <person name="Brinkrolf K."/>
            <person name="Albersmeier A."/>
            <person name="Kutter Y."/>
            <person name="Ruckert C."/>
            <person name="Tauch A."/>
        </authorList>
    </citation>
    <scope>NUCLEOTIDE SEQUENCE [LARGE SCALE GENOMIC DNA]</scope>
    <source>
        <strain evidence="7">IBS B52218</strain>
    </source>
</reference>
<dbReference type="Pfam" id="PF07291">
    <property type="entry name" value="MauE"/>
    <property type="match status" value="1"/>
</dbReference>
<dbReference type="RefSeq" id="WP_042532149.1">
    <property type="nucleotide sequence ID" value="NZ_CP010827.1"/>
</dbReference>
<dbReference type="EMBL" id="CP010827">
    <property type="protein sequence ID" value="AJI79698.1"/>
    <property type="molecule type" value="Genomic_DNA"/>
</dbReference>
<organism evidence="7 8">
    <name type="scientific">Corynebacterium singulare</name>
    <dbReference type="NCBI Taxonomy" id="161899"/>
    <lineage>
        <taxon>Bacteria</taxon>
        <taxon>Bacillati</taxon>
        <taxon>Actinomycetota</taxon>
        <taxon>Actinomycetes</taxon>
        <taxon>Mycobacteriales</taxon>
        <taxon>Corynebacteriaceae</taxon>
        <taxon>Corynebacterium</taxon>
    </lineage>
</organism>
<feature type="transmembrane region" description="Helical" evidence="5">
    <location>
        <begin position="81"/>
        <end position="101"/>
    </location>
</feature>
<sequence length="153" mass="16677">MASLQLARVADIISALARFGMAAVWIIAGVQKLNAQMDMAQAIQAYEIFTPEWSGYLAVAIGPLEVMGGVLLLLGLFLREASAVGAVVLVLFMVGMAQAWARGLVIDCGCFGYTANSGSQGMNYMLTLLRDIVFLALTMWTIRRPYRRFAIYS</sequence>
<dbReference type="AlphaFoldDB" id="A0A0B6EY17"/>
<dbReference type="STRING" id="161899.CSING_10970"/>
<dbReference type="Proteomes" id="UP000031890">
    <property type="component" value="Chromosome"/>
</dbReference>
<evidence type="ECO:0000313" key="8">
    <source>
        <dbReference type="Proteomes" id="UP000031890"/>
    </source>
</evidence>
<protein>
    <submittedName>
        <fullName evidence="7">DoxX protein</fullName>
    </submittedName>
</protein>
<evidence type="ECO:0000259" key="6">
    <source>
        <dbReference type="Pfam" id="PF07291"/>
    </source>
</evidence>
<proteinExistence type="predicted"/>
<feature type="domain" description="Methylamine utilisation protein MauE" evidence="6">
    <location>
        <begin position="11"/>
        <end position="142"/>
    </location>
</feature>
<keyword evidence="4 5" id="KW-0472">Membrane</keyword>
<feature type="transmembrane region" description="Helical" evidence="5">
    <location>
        <begin position="53"/>
        <end position="74"/>
    </location>
</feature>
<name>A0A0B6EY17_9CORY</name>